<dbReference type="PRINTS" id="PR00394">
    <property type="entry name" value="RHSPROTEIN"/>
</dbReference>
<gene>
    <name evidence="1" type="ORF">BHC46_01240</name>
</gene>
<dbReference type="InterPro" id="IPR022385">
    <property type="entry name" value="Rhs_assc_core"/>
</dbReference>
<dbReference type="PANTHER" id="PTHR32305:SF15">
    <property type="entry name" value="PROTEIN RHSA-RELATED"/>
    <property type="match status" value="1"/>
</dbReference>
<dbReference type="EMBL" id="MEIP01000003">
    <property type="protein sequence ID" value="PIT50110.1"/>
    <property type="molecule type" value="Genomic_DNA"/>
</dbReference>
<name>A0A2N9XP55_9NEIS</name>
<comment type="caution">
    <text evidence="1">The sequence shown here is derived from an EMBL/GenBank/DDBJ whole genome shotgun (WGS) entry which is preliminary data.</text>
</comment>
<dbReference type="InterPro" id="IPR050708">
    <property type="entry name" value="T6SS_VgrG/RHS"/>
</dbReference>
<dbReference type="PANTHER" id="PTHR32305">
    <property type="match status" value="1"/>
</dbReference>
<proteinExistence type="predicted"/>
<sequence length="204" mass="22147">MNLRFPGQYYDTETGLSYNYFRDYDAKTGRYIQSDPIGIRGGVNTYVYAKNKPLKLIDPKGKNPLAGAISGGAVGGPPGALIGAIAGTVLGVGMGAYWMAKSAESERENAEQKVDTNAECKVEKKCPPCRTISGKTIPAGTISYRLDIVPPAKPHYPFKGDHYHLFKANQNPKCECFWNKYKDIDAAGGLPPPPGSIPYEELVN</sequence>
<accession>A0A2N9XP55</accession>
<dbReference type="NCBIfam" id="TIGR03696">
    <property type="entry name" value="Rhs_assc_core"/>
    <property type="match status" value="1"/>
</dbReference>
<dbReference type="Proteomes" id="UP000229970">
    <property type="component" value="Unassembled WGS sequence"/>
</dbReference>
<organism evidence="1 2">
    <name type="scientific">Snodgrassella alvi</name>
    <dbReference type="NCBI Taxonomy" id="1196083"/>
    <lineage>
        <taxon>Bacteria</taxon>
        <taxon>Pseudomonadati</taxon>
        <taxon>Pseudomonadota</taxon>
        <taxon>Betaproteobacteria</taxon>
        <taxon>Neisseriales</taxon>
        <taxon>Neisseriaceae</taxon>
        <taxon>Snodgrassella</taxon>
    </lineage>
</organism>
<evidence type="ECO:0000313" key="1">
    <source>
        <dbReference type="EMBL" id="PIT50110.1"/>
    </source>
</evidence>
<dbReference type="Gene3D" id="2.180.10.10">
    <property type="entry name" value="RHS repeat-associated core"/>
    <property type="match status" value="1"/>
</dbReference>
<protein>
    <submittedName>
        <fullName evidence="1">Uncharacterized protein</fullName>
    </submittedName>
</protein>
<reference evidence="1 2" key="1">
    <citation type="journal article" date="2017" name="MBio">
        <title>Type VI secretion-mediated competition in the bee gut microbiome.</title>
        <authorList>
            <person name="Steele M.I."/>
            <person name="Kwong W.K."/>
            <person name="Powell J.E."/>
            <person name="Whiteley M."/>
            <person name="Moran N.A."/>
        </authorList>
    </citation>
    <scope>NUCLEOTIDE SEQUENCE [LARGE SCALE GENOMIC DNA]</scope>
    <source>
        <strain evidence="1 2">Ruf1-X</strain>
    </source>
</reference>
<evidence type="ECO:0000313" key="2">
    <source>
        <dbReference type="Proteomes" id="UP000229970"/>
    </source>
</evidence>
<dbReference type="AlphaFoldDB" id="A0A2N9XP55"/>